<feature type="domain" description="BON" evidence="2">
    <location>
        <begin position="179"/>
        <end position="247"/>
    </location>
</feature>
<feature type="compositionally biased region" description="Basic and acidic residues" evidence="1">
    <location>
        <begin position="62"/>
        <end position="79"/>
    </location>
</feature>
<reference evidence="3 4" key="1">
    <citation type="submission" date="2020-08" db="EMBL/GenBank/DDBJ databases">
        <title>Genomic Encyclopedia of Type Strains, Phase IV (KMG-IV): sequencing the most valuable type-strain genomes for metagenomic binning, comparative biology and taxonomic classification.</title>
        <authorList>
            <person name="Goeker M."/>
        </authorList>
    </citation>
    <scope>NUCLEOTIDE SEQUENCE [LARGE SCALE GENOMIC DNA]</scope>
    <source>
        <strain evidence="3 4">DSM 29853</strain>
    </source>
</reference>
<dbReference type="RefSeq" id="WP_183367903.1">
    <property type="nucleotide sequence ID" value="NZ_JACIEZ010000010.1"/>
</dbReference>
<evidence type="ECO:0000313" key="3">
    <source>
        <dbReference type="EMBL" id="MBB4066649.1"/>
    </source>
</evidence>
<feature type="compositionally biased region" description="Basic and acidic residues" evidence="1">
    <location>
        <begin position="177"/>
        <end position="193"/>
    </location>
</feature>
<dbReference type="InterPro" id="IPR051686">
    <property type="entry name" value="Lipoprotein_DolP"/>
</dbReference>
<protein>
    <recommendedName>
        <fullName evidence="2">BON domain-containing protein</fullName>
    </recommendedName>
</protein>
<name>A0A7W6J8B3_9HYPH</name>
<dbReference type="Pfam" id="PF04972">
    <property type="entry name" value="BON"/>
    <property type="match status" value="1"/>
</dbReference>
<dbReference type="PANTHER" id="PTHR34606">
    <property type="entry name" value="BON DOMAIN-CONTAINING PROTEIN"/>
    <property type="match status" value="1"/>
</dbReference>
<dbReference type="InterPro" id="IPR014004">
    <property type="entry name" value="Transpt-assoc_nodulatn_dom_bac"/>
</dbReference>
<sequence length="248" mass="28311">MARHTEDGHGNELGRDGMRMDRQRPRPERPHPAGREGFDRDQADWEPEGDERWIAEPGFRGKHAESHFGRRPGGYREPDPGGAAMPVSRGRATGREDEEEPVRPGRGSYDPDYYYPEDGRERRVRDRDAYAVGRNDRRPMTFDRANGEVTAWLDGRDAVERRQADADHRGRGPKNYTRSDERIREDVNDRLSDDPDIDASEMEVSVSGGEVTLDGTVTERFAKRHAEDIAESVPGVRHVQNNLRIRGR</sequence>
<keyword evidence="4" id="KW-1185">Reference proteome</keyword>
<feature type="compositionally biased region" description="Basic and acidic residues" evidence="1">
    <location>
        <begin position="117"/>
        <end position="132"/>
    </location>
</feature>
<dbReference type="EMBL" id="JACIEZ010000010">
    <property type="protein sequence ID" value="MBB4066649.1"/>
    <property type="molecule type" value="Genomic_DNA"/>
</dbReference>
<feature type="region of interest" description="Disordered" evidence="1">
    <location>
        <begin position="1"/>
        <end position="132"/>
    </location>
</feature>
<evidence type="ECO:0000259" key="2">
    <source>
        <dbReference type="PROSITE" id="PS50914"/>
    </source>
</evidence>
<dbReference type="Proteomes" id="UP000528286">
    <property type="component" value="Unassembled WGS sequence"/>
</dbReference>
<proteinExistence type="predicted"/>
<evidence type="ECO:0000256" key="1">
    <source>
        <dbReference type="SAM" id="MobiDB-lite"/>
    </source>
</evidence>
<dbReference type="AlphaFoldDB" id="A0A7W6J8B3"/>
<dbReference type="PROSITE" id="PS50914">
    <property type="entry name" value="BON"/>
    <property type="match status" value="1"/>
</dbReference>
<feature type="compositionally biased region" description="Basic and acidic residues" evidence="1">
    <location>
        <begin position="161"/>
        <end position="170"/>
    </location>
</feature>
<dbReference type="Gene3D" id="3.30.1340.30">
    <property type="match status" value="1"/>
</dbReference>
<dbReference type="InterPro" id="IPR007055">
    <property type="entry name" value="BON_dom"/>
</dbReference>
<feature type="compositionally biased region" description="Basic and acidic residues" evidence="1">
    <location>
        <begin position="1"/>
        <end position="43"/>
    </location>
</feature>
<evidence type="ECO:0000313" key="4">
    <source>
        <dbReference type="Proteomes" id="UP000528286"/>
    </source>
</evidence>
<dbReference type="SMART" id="SM00749">
    <property type="entry name" value="BON"/>
    <property type="match status" value="1"/>
</dbReference>
<comment type="caution">
    <text evidence="3">The sequence shown here is derived from an EMBL/GenBank/DDBJ whole genome shotgun (WGS) entry which is preliminary data.</text>
</comment>
<accession>A0A7W6J8B3</accession>
<feature type="region of interest" description="Disordered" evidence="1">
    <location>
        <begin position="161"/>
        <end position="197"/>
    </location>
</feature>
<organism evidence="3 4">
    <name type="scientific">Gellertiella hungarica</name>
    <dbReference type="NCBI Taxonomy" id="1572859"/>
    <lineage>
        <taxon>Bacteria</taxon>
        <taxon>Pseudomonadati</taxon>
        <taxon>Pseudomonadota</taxon>
        <taxon>Alphaproteobacteria</taxon>
        <taxon>Hyphomicrobiales</taxon>
        <taxon>Rhizobiaceae</taxon>
        <taxon>Gellertiella</taxon>
    </lineage>
</organism>
<dbReference type="PANTHER" id="PTHR34606:SF15">
    <property type="entry name" value="BON DOMAIN-CONTAINING PROTEIN"/>
    <property type="match status" value="1"/>
</dbReference>
<gene>
    <name evidence="3" type="ORF">GGR23_003866</name>
</gene>